<keyword evidence="4" id="KW-0762">Sugar transport</keyword>
<feature type="transmembrane region" description="Helical" evidence="8">
    <location>
        <begin position="45"/>
        <end position="64"/>
    </location>
</feature>
<organism evidence="10 11">
    <name type="scientific">Penaeus vannamei</name>
    <name type="common">Whiteleg shrimp</name>
    <name type="synonym">Litopenaeus vannamei</name>
    <dbReference type="NCBI Taxonomy" id="6689"/>
    <lineage>
        <taxon>Eukaryota</taxon>
        <taxon>Metazoa</taxon>
        <taxon>Ecdysozoa</taxon>
        <taxon>Arthropoda</taxon>
        <taxon>Crustacea</taxon>
        <taxon>Multicrustacea</taxon>
        <taxon>Malacostraca</taxon>
        <taxon>Eumalacostraca</taxon>
        <taxon>Eucarida</taxon>
        <taxon>Decapoda</taxon>
        <taxon>Dendrobranchiata</taxon>
        <taxon>Penaeoidea</taxon>
        <taxon>Penaeidae</taxon>
        <taxon>Penaeus</taxon>
    </lineage>
</organism>
<name>A0A423SA46_PENVA</name>
<evidence type="ECO:0000256" key="7">
    <source>
        <dbReference type="ARBA" id="ARBA00023136"/>
    </source>
</evidence>
<evidence type="ECO:0000256" key="8">
    <source>
        <dbReference type="SAM" id="Phobius"/>
    </source>
</evidence>
<dbReference type="PANTHER" id="PTHR48021:SF1">
    <property type="entry name" value="GH07001P-RELATED"/>
    <property type="match status" value="1"/>
</dbReference>
<keyword evidence="7 8" id="KW-0472">Membrane</keyword>
<dbReference type="Proteomes" id="UP000283509">
    <property type="component" value="Unassembled WGS sequence"/>
</dbReference>
<dbReference type="PANTHER" id="PTHR48021">
    <property type="match status" value="1"/>
</dbReference>
<dbReference type="EMBL" id="QCYY01004396">
    <property type="protein sequence ID" value="ROT61069.1"/>
    <property type="molecule type" value="Genomic_DNA"/>
</dbReference>
<dbReference type="InterPro" id="IPR020846">
    <property type="entry name" value="MFS_dom"/>
</dbReference>
<feature type="domain" description="Major facilitator superfamily (MFS) profile" evidence="9">
    <location>
        <begin position="1"/>
        <end position="374"/>
    </location>
</feature>
<evidence type="ECO:0000256" key="5">
    <source>
        <dbReference type="ARBA" id="ARBA00022692"/>
    </source>
</evidence>
<feature type="transmembrane region" description="Helical" evidence="8">
    <location>
        <begin position="217"/>
        <end position="240"/>
    </location>
</feature>
<comment type="subcellular location">
    <subcellularLocation>
        <location evidence="1">Cell membrane</location>
        <topology evidence="1">Multi-pass membrane protein</topology>
    </subcellularLocation>
</comment>
<dbReference type="SUPFAM" id="SSF103473">
    <property type="entry name" value="MFS general substrate transporter"/>
    <property type="match status" value="1"/>
</dbReference>
<dbReference type="GO" id="GO:0005886">
    <property type="term" value="C:plasma membrane"/>
    <property type="evidence" value="ECO:0007669"/>
    <property type="project" value="UniProtKB-SubCell"/>
</dbReference>
<dbReference type="OrthoDB" id="6355042at2759"/>
<dbReference type="Gene3D" id="1.20.1250.20">
    <property type="entry name" value="MFS general substrate transporter like domains"/>
    <property type="match status" value="1"/>
</dbReference>
<dbReference type="PROSITE" id="PS50850">
    <property type="entry name" value="MFS"/>
    <property type="match status" value="1"/>
</dbReference>
<dbReference type="PROSITE" id="PS00216">
    <property type="entry name" value="SUGAR_TRANSPORT_1"/>
    <property type="match status" value="1"/>
</dbReference>
<feature type="transmembrane region" description="Helical" evidence="8">
    <location>
        <begin position="101"/>
        <end position="122"/>
    </location>
</feature>
<protein>
    <submittedName>
        <fullName evidence="10">Putative transporter</fullName>
    </submittedName>
</protein>
<feature type="transmembrane region" description="Helical" evidence="8">
    <location>
        <begin position="345"/>
        <end position="370"/>
    </location>
</feature>
<keyword evidence="6 8" id="KW-1133">Transmembrane helix</keyword>
<keyword evidence="11" id="KW-1185">Reference proteome</keyword>
<evidence type="ECO:0000256" key="6">
    <source>
        <dbReference type="ARBA" id="ARBA00022989"/>
    </source>
</evidence>
<accession>A0A423SA46</accession>
<dbReference type="GO" id="GO:0022857">
    <property type="term" value="F:transmembrane transporter activity"/>
    <property type="evidence" value="ECO:0007669"/>
    <property type="project" value="InterPro"/>
</dbReference>
<dbReference type="InterPro" id="IPR036259">
    <property type="entry name" value="MFS_trans_sf"/>
</dbReference>
<feature type="transmembrane region" description="Helical" evidence="8">
    <location>
        <begin position="249"/>
        <end position="271"/>
    </location>
</feature>
<reference evidence="10 11" key="1">
    <citation type="submission" date="2018-04" db="EMBL/GenBank/DDBJ databases">
        <authorList>
            <person name="Zhang X."/>
            <person name="Yuan J."/>
            <person name="Li F."/>
            <person name="Xiang J."/>
        </authorList>
    </citation>
    <scope>NUCLEOTIDE SEQUENCE [LARGE SCALE GENOMIC DNA]</scope>
    <source>
        <tissue evidence="10">Muscle</tissue>
    </source>
</reference>
<reference evidence="10 11" key="2">
    <citation type="submission" date="2019-01" db="EMBL/GenBank/DDBJ databases">
        <title>The decoding of complex shrimp genome reveals the adaptation for benthos swimmer, frequently molting mechanism and breeding impact on genome.</title>
        <authorList>
            <person name="Sun Y."/>
            <person name="Gao Y."/>
            <person name="Yu Y."/>
        </authorList>
    </citation>
    <scope>NUCLEOTIDE SEQUENCE [LARGE SCALE GENOMIC DNA]</scope>
    <source>
        <tissue evidence="10">Muscle</tissue>
    </source>
</reference>
<dbReference type="InterPro" id="IPR005829">
    <property type="entry name" value="Sugar_transporter_CS"/>
</dbReference>
<keyword evidence="2" id="KW-0813">Transport</keyword>
<evidence type="ECO:0000256" key="2">
    <source>
        <dbReference type="ARBA" id="ARBA00022448"/>
    </source>
</evidence>
<dbReference type="InterPro" id="IPR003663">
    <property type="entry name" value="Sugar/inositol_transpt"/>
</dbReference>
<dbReference type="InterPro" id="IPR050549">
    <property type="entry name" value="MFS_Trehalose_Transporter"/>
</dbReference>
<keyword evidence="5 8" id="KW-0812">Transmembrane</keyword>
<sequence>MFSSFVSGPLMEHLGLRRLLLLSLLPSALCWLLLAFPLATWVVYVGRVGTCATAGIINTILQPLLAELCQPRYRGFALTLPEIMVSVGLLFTYALPRFLSWQASAALLAAPFLPMFLLMLLVPESPYWLLKRDKRDEAEKVLLRLDPSCDVVEEIIAIKSSCADDPTFFEQVQQLKKGRNARPVLLVLSHFLLRDLGGPSVVFMYSAYMFAMAGVQLDAFTCSILVGAVRLLATIASALVSDRVGRRPMLLCTAVLCAAAQAVAGGALLLGRDPTLGEGALPLISLVAVLLYTAFFGVGLGPIPWVLVGELLPTAVRSLGAAIVSSVFALTVFVINFIFPSLIALLSLGGTFLLFAAVNASLALVVLFFLPETSGLTLKEVELAFASKHRLAREGEKAGV</sequence>
<evidence type="ECO:0000313" key="11">
    <source>
        <dbReference type="Proteomes" id="UP000283509"/>
    </source>
</evidence>
<evidence type="ECO:0000256" key="4">
    <source>
        <dbReference type="ARBA" id="ARBA00022597"/>
    </source>
</evidence>
<proteinExistence type="predicted"/>
<keyword evidence="3" id="KW-1003">Cell membrane</keyword>
<dbReference type="STRING" id="6689.A0A423SA46"/>
<feature type="transmembrane region" description="Helical" evidence="8">
    <location>
        <begin position="319"/>
        <end position="339"/>
    </location>
</feature>
<gene>
    <name evidence="10" type="ORF">C7M84_021196</name>
</gene>
<dbReference type="PRINTS" id="PR00171">
    <property type="entry name" value="SUGRTRNSPORT"/>
</dbReference>
<evidence type="ECO:0000256" key="3">
    <source>
        <dbReference type="ARBA" id="ARBA00022475"/>
    </source>
</evidence>
<evidence type="ECO:0000256" key="1">
    <source>
        <dbReference type="ARBA" id="ARBA00004651"/>
    </source>
</evidence>
<dbReference type="FunFam" id="1.20.1250.20:FF:000218">
    <property type="entry name" value="facilitated trehalose transporter Tret1"/>
    <property type="match status" value="1"/>
</dbReference>
<evidence type="ECO:0000313" key="10">
    <source>
        <dbReference type="EMBL" id="ROT61069.1"/>
    </source>
</evidence>
<evidence type="ECO:0000259" key="9">
    <source>
        <dbReference type="PROSITE" id="PS50850"/>
    </source>
</evidence>
<feature type="transmembrane region" description="Helical" evidence="8">
    <location>
        <begin position="76"/>
        <end position="95"/>
    </location>
</feature>
<dbReference type="AlphaFoldDB" id="A0A423SA46"/>
<feature type="transmembrane region" description="Helical" evidence="8">
    <location>
        <begin position="283"/>
        <end position="307"/>
    </location>
</feature>
<comment type="caution">
    <text evidence="10">The sequence shown here is derived from an EMBL/GenBank/DDBJ whole genome shotgun (WGS) entry which is preliminary data.</text>
</comment>
<dbReference type="InterPro" id="IPR005828">
    <property type="entry name" value="MFS_sugar_transport-like"/>
</dbReference>
<dbReference type="Pfam" id="PF00083">
    <property type="entry name" value="Sugar_tr"/>
    <property type="match status" value="1"/>
</dbReference>